<dbReference type="SUPFAM" id="SSF55874">
    <property type="entry name" value="ATPase domain of HSP90 chaperone/DNA topoisomerase II/histidine kinase"/>
    <property type="match status" value="1"/>
</dbReference>
<sequence length="74" mass="7946">ADNGTGFKINPEDALKPFISGKQNGMGLGLHLAQEIMKMSNGIISVRNPVEFDLPQPQFETGAVVALTFMLEGN</sequence>
<organism evidence="1 2">
    <name type="scientific">Aduncisulcus paluster</name>
    <dbReference type="NCBI Taxonomy" id="2918883"/>
    <lineage>
        <taxon>Eukaryota</taxon>
        <taxon>Metamonada</taxon>
        <taxon>Carpediemonas-like organisms</taxon>
        <taxon>Aduncisulcus</taxon>
    </lineage>
</organism>
<keyword evidence="1" id="KW-0067">ATP-binding</keyword>
<proteinExistence type="predicted"/>
<keyword evidence="2" id="KW-1185">Reference proteome</keyword>
<comment type="caution">
    <text evidence="1">The sequence shown here is derived from an EMBL/GenBank/DDBJ whole genome shotgun (WGS) entry which is preliminary data.</text>
</comment>
<keyword evidence="1" id="KW-0547">Nucleotide-binding</keyword>
<accession>A0ABQ5K3E5</accession>
<dbReference type="GO" id="GO:0005524">
    <property type="term" value="F:ATP binding"/>
    <property type="evidence" value="ECO:0007669"/>
    <property type="project" value="UniProtKB-KW"/>
</dbReference>
<dbReference type="InterPro" id="IPR036890">
    <property type="entry name" value="HATPase_C_sf"/>
</dbReference>
<dbReference type="EMBL" id="BQXS01006807">
    <property type="protein sequence ID" value="GKT22665.1"/>
    <property type="molecule type" value="Genomic_DNA"/>
</dbReference>
<dbReference type="Gene3D" id="3.30.565.10">
    <property type="entry name" value="Histidine kinase-like ATPase, C-terminal domain"/>
    <property type="match status" value="1"/>
</dbReference>
<evidence type="ECO:0000313" key="1">
    <source>
        <dbReference type="EMBL" id="GKT22665.1"/>
    </source>
</evidence>
<feature type="non-terminal residue" evidence="1">
    <location>
        <position position="1"/>
    </location>
</feature>
<reference evidence="1" key="1">
    <citation type="submission" date="2022-03" db="EMBL/GenBank/DDBJ databases">
        <title>Draft genome sequence of Aduncisulcus paluster, a free-living microaerophilic Fornicata.</title>
        <authorList>
            <person name="Yuyama I."/>
            <person name="Kume K."/>
            <person name="Tamura T."/>
            <person name="Inagaki Y."/>
            <person name="Hashimoto T."/>
        </authorList>
    </citation>
    <scope>NUCLEOTIDE SEQUENCE</scope>
    <source>
        <strain evidence="1">NY0171</strain>
    </source>
</reference>
<protein>
    <submittedName>
        <fullName evidence="1">ATP-binding protein</fullName>
    </submittedName>
</protein>
<dbReference type="Proteomes" id="UP001057375">
    <property type="component" value="Unassembled WGS sequence"/>
</dbReference>
<gene>
    <name evidence="1" type="ORF">ADUPG1_004516</name>
</gene>
<evidence type="ECO:0000313" key="2">
    <source>
        <dbReference type="Proteomes" id="UP001057375"/>
    </source>
</evidence>
<name>A0ABQ5K3E5_9EUKA</name>